<evidence type="ECO:0000313" key="3">
    <source>
        <dbReference type="Proteomes" id="UP000318053"/>
    </source>
</evidence>
<dbReference type="SUPFAM" id="SSF48239">
    <property type="entry name" value="Terpenoid cyclases/Protein prenyltransferases"/>
    <property type="match status" value="1"/>
</dbReference>
<dbReference type="Proteomes" id="UP000318053">
    <property type="component" value="Unassembled WGS sequence"/>
</dbReference>
<dbReference type="Gene3D" id="1.50.10.20">
    <property type="match status" value="2"/>
</dbReference>
<reference evidence="2 3" key="1">
    <citation type="submission" date="2019-02" db="EMBL/GenBank/DDBJ databases">
        <title>Deep-cultivation of Planctomycetes and their phenomic and genomic characterization uncovers novel biology.</title>
        <authorList>
            <person name="Wiegand S."/>
            <person name="Jogler M."/>
            <person name="Boedeker C."/>
            <person name="Pinto D."/>
            <person name="Vollmers J."/>
            <person name="Rivas-Marin E."/>
            <person name="Kohn T."/>
            <person name="Peeters S.H."/>
            <person name="Heuer A."/>
            <person name="Rast P."/>
            <person name="Oberbeckmann S."/>
            <person name="Bunk B."/>
            <person name="Jeske O."/>
            <person name="Meyerdierks A."/>
            <person name="Storesund J.E."/>
            <person name="Kallscheuer N."/>
            <person name="Luecker S."/>
            <person name="Lage O.M."/>
            <person name="Pohl T."/>
            <person name="Merkel B.J."/>
            <person name="Hornburger P."/>
            <person name="Mueller R.-W."/>
            <person name="Bruemmer F."/>
            <person name="Labrenz M."/>
            <person name="Spormann A.M."/>
            <person name="Op Den Camp H."/>
            <person name="Overmann J."/>
            <person name="Amann R."/>
            <person name="Jetten M.S.M."/>
            <person name="Mascher T."/>
            <person name="Medema M.H."/>
            <person name="Devos D.P."/>
            <person name="Kaster A.-K."/>
            <person name="Ovreas L."/>
            <person name="Rohde M."/>
            <person name="Galperin M.Y."/>
            <person name="Jogler C."/>
        </authorList>
    </citation>
    <scope>NUCLEOTIDE SEQUENCE [LARGE SCALE GENOMIC DNA]</scope>
    <source>
        <strain evidence="2 3">CA85</strain>
    </source>
</reference>
<keyword evidence="3" id="KW-1185">Reference proteome</keyword>
<dbReference type="InterPro" id="IPR008930">
    <property type="entry name" value="Terpenoid_cyclase/PrenylTrfase"/>
</dbReference>
<feature type="chain" id="PRO_5022919403" description="Squalene cyclase C-terminal domain-containing protein" evidence="1">
    <location>
        <begin position="32"/>
        <end position="429"/>
    </location>
</feature>
<name>A0A5C5XAI8_9BACT</name>
<evidence type="ECO:0008006" key="4">
    <source>
        <dbReference type="Google" id="ProtNLM"/>
    </source>
</evidence>
<accession>A0A5C5XAI8</accession>
<dbReference type="AlphaFoldDB" id="A0A5C5XAI8"/>
<protein>
    <recommendedName>
        <fullName evidence="4">Squalene cyclase C-terminal domain-containing protein</fullName>
    </recommendedName>
</protein>
<evidence type="ECO:0000313" key="2">
    <source>
        <dbReference type="EMBL" id="TWT59195.1"/>
    </source>
</evidence>
<dbReference type="RefSeq" id="WP_246112948.1">
    <property type="nucleotide sequence ID" value="NZ_SJPK01000011.1"/>
</dbReference>
<comment type="caution">
    <text evidence="2">The sequence shown here is derived from an EMBL/GenBank/DDBJ whole genome shotgun (WGS) entry which is preliminary data.</text>
</comment>
<sequence length="429" mass="48123" precursor="true">MSAPPLRSLPLLRSLAMMWCSVGLLCVVAVADAPVVDGDAKPSREAIEAADRFDWQRSPTPPVVDGPSDEEILDSVIRGVEFLLADQNPNGSWGSATRTKSLNIYAPVPGAHHAFRTGTTSLAIAGLLETYRHLPEGDAQSDLKSRVRESLTRAEAWLVEDLPRLRRAGGDALYNVWGHGYSIEAMTQLYRWHEGSPEKQAQLTAMIQTQFEMLQRYESVDGGWGYYDFRYQADQPTSSSTSFVNGAVLVALASARDIGIEPPARMVERAIRALRRQRKPDFSYLYSENLRTQPMRSINRPGGSLGRSQCCNAALRLWGDDAITDNVIQVWLCRLYLRNGWLDIGRKRPIPHEAWMQVAGYFYYFGHYYAAVGMDLLPAGEIDPYQAMLAKLMLDRQEADGSWWDYPLYDYHQPYGTGFALLTLASCLE</sequence>
<keyword evidence="1" id="KW-0732">Signal</keyword>
<feature type="signal peptide" evidence="1">
    <location>
        <begin position="1"/>
        <end position="31"/>
    </location>
</feature>
<evidence type="ECO:0000256" key="1">
    <source>
        <dbReference type="SAM" id="SignalP"/>
    </source>
</evidence>
<dbReference type="EMBL" id="SJPK01000011">
    <property type="protein sequence ID" value="TWT59195.1"/>
    <property type="molecule type" value="Genomic_DNA"/>
</dbReference>
<gene>
    <name evidence="2" type="ORF">CA85_38910</name>
</gene>
<organism evidence="2 3">
    <name type="scientific">Allorhodopirellula solitaria</name>
    <dbReference type="NCBI Taxonomy" id="2527987"/>
    <lineage>
        <taxon>Bacteria</taxon>
        <taxon>Pseudomonadati</taxon>
        <taxon>Planctomycetota</taxon>
        <taxon>Planctomycetia</taxon>
        <taxon>Pirellulales</taxon>
        <taxon>Pirellulaceae</taxon>
        <taxon>Allorhodopirellula</taxon>
    </lineage>
</organism>
<proteinExistence type="predicted"/>
<dbReference type="SUPFAM" id="SSF81853">
    <property type="entry name" value="Family 10 polysaccharide lyase"/>
    <property type="match status" value="1"/>
</dbReference>